<organism evidence="1 2">
    <name type="scientific">Candidatus Clostridium helianthi</name>
    <dbReference type="NCBI Taxonomy" id="3381660"/>
    <lineage>
        <taxon>Bacteria</taxon>
        <taxon>Bacillati</taxon>
        <taxon>Bacillota</taxon>
        <taxon>Clostridia</taxon>
        <taxon>Eubacteriales</taxon>
        <taxon>Clostridiaceae</taxon>
        <taxon>Clostridium</taxon>
    </lineage>
</organism>
<dbReference type="Proteomes" id="UP001623600">
    <property type="component" value="Unassembled WGS sequence"/>
</dbReference>
<evidence type="ECO:0000313" key="2">
    <source>
        <dbReference type="Proteomes" id="UP001623600"/>
    </source>
</evidence>
<protein>
    <submittedName>
        <fullName evidence="1">Uncharacterized protein</fullName>
    </submittedName>
</protein>
<keyword evidence="2" id="KW-1185">Reference proteome</keyword>
<comment type="caution">
    <text evidence="1">The sequence shown here is derived from an EMBL/GenBank/DDBJ whole genome shotgun (WGS) entry which is preliminary data.</text>
</comment>
<dbReference type="RefSeq" id="WP_406760982.1">
    <property type="nucleotide sequence ID" value="NZ_JBJIAB010000009.1"/>
</dbReference>
<reference evidence="1 2" key="1">
    <citation type="submission" date="2024-11" db="EMBL/GenBank/DDBJ databases">
        <authorList>
            <person name="Heng Y.C."/>
            <person name="Lim A.C.H."/>
            <person name="Lee J.K.Y."/>
            <person name="Kittelmann S."/>
        </authorList>
    </citation>
    <scope>NUCLEOTIDE SEQUENCE [LARGE SCALE GENOMIC DNA]</scope>
    <source>
        <strain evidence="1 2">WILCCON 0112</strain>
    </source>
</reference>
<dbReference type="EMBL" id="JBJIAB010000009">
    <property type="protein sequence ID" value="MFL0165246.1"/>
    <property type="molecule type" value="Genomic_DNA"/>
</dbReference>
<proteinExistence type="predicted"/>
<sequence>MVKLQISYEIEKEKDKIIKILLETSTIKKISRPAKSGRYYRVYLDVE</sequence>
<accession>A0ABW8S341</accession>
<name>A0ABW8S341_9CLOT</name>
<evidence type="ECO:0000313" key="1">
    <source>
        <dbReference type="EMBL" id="MFL0165246.1"/>
    </source>
</evidence>
<gene>
    <name evidence="1" type="ORF">ACJDTP_09225</name>
</gene>